<dbReference type="Pfam" id="PF24809">
    <property type="entry name" value="DUF7708"/>
    <property type="match status" value="1"/>
</dbReference>
<dbReference type="InterPro" id="IPR056681">
    <property type="entry name" value="DUF7779"/>
</dbReference>
<name>A0A8G1S124_9EURO</name>
<evidence type="ECO:0000313" key="6">
    <source>
        <dbReference type="Proteomes" id="UP000249789"/>
    </source>
</evidence>
<dbReference type="SUPFAM" id="SSF48452">
    <property type="entry name" value="TPR-like"/>
    <property type="match status" value="1"/>
</dbReference>
<sequence length="952" mass="106662">MTKIFPDARPSPLWDKALKSYHEELAADDDYRTILQTGSLEELLADEQILKPFGPHGRKALESMNRLKPTFKMLNDFSVVLAVSLGAGTAVTALVWGSIRMILTLASTADNILHEVSDMLEELSLTLPRLKAYEKNVPMDSDLEESLLTVYQEVICFYARAIHFFRCQKHAFLLRNSWSTLRGDFQKTVQRIKRLSATIDTEIELTRMRQSNQKYHEVLELMETLHPQQRQTRSNSIFQIPSIESPRFWGREDILALIDEALVSGQSDHSFRSFALYGMGGVGKTQIALKYANASRAKFDAIFWVSADNLITIGQSFRRIADTLGLSAPDTEHDDNSVMLAVKKWLSTSEIRWLLVYDNADDLDTIGHAWPAGCFGSILLTSRDSAAAFTFASKGCQVKPFDTVTGSRALLNILGFDPDSTSNQEDAMAIATTLGGLPLALNQIGGFILQRKVPLKSFLSLYERNSASVNAKGGANMNYKHTIATVWEMALDRLSGDARFLQMILSFLDPDNIDDAVLKEGAQRLEEPRLKFILDEIELLDAQKALLQGALMDKSSDTGIVSVHRLVQRAVIQRMSIEEREATFAVVVAILAANFPDTYNADLGHQVKSWTYCERSLPHIESLVKKSQHFKISEHKSQNFAELLLRCSWWGYLYERERYTIAQSYITVALTKFVNKHTLAYASAIDLQGLINLDICRPGISLAAFQEAYEIRTSLLPKDDVFLAANQVNLGLAYTELGELEKGREYLQQSIDVRLMHNSDRIGNSYSNMASLLLRMGKPDEAEAMLKSCPALKDFSDETFLRTGNPRFSGDMILLGRIRLAQGRLDEALRFSSKALSFRKECLGERLKVCDSLYQVSDLFQRGGNTGLAIQFLEGIIRISGGLPQIEGAGHRVRAHYKLSGILKSVGNEKESIVHLEEARTLAKNCDNGFNASTLAENEALSFNNLVPWMLW</sequence>
<dbReference type="GeneID" id="63858235"/>
<feature type="domain" description="DUF7708" evidence="3">
    <location>
        <begin position="73"/>
        <end position="204"/>
    </location>
</feature>
<accession>A0A8G1S124</accession>
<dbReference type="PANTHER" id="PTHR35205:SF1">
    <property type="entry name" value="ZU5 DOMAIN-CONTAINING PROTEIN"/>
    <property type="match status" value="1"/>
</dbReference>
<dbReference type="InterPro" id="IPR056125">
    <property type="entry name" value="DUF7708"/>
</dbReference>
<evidence type="ECO:0000259" key="2">
    <source>
        <dbReference type="Pfam" id="PF00931"/>
    </source>
</evidence>
<keyword evidence="6" id="KW-1185">Reference proteome</keyword>
<keyword evidence="1" id="KW-0472">Membrane</keyword>
<dbReference type="Gene3D" id="3.40.50.300">
    <property type="entry name" value="P-loop containing nucleotide triphosphate hydrolases"/>
    <property type="match status" value="1"/>
</dbReference>
<dbReference type="InterPro" id="IPR019734">
    <property type="entry name" value="TPR_rpt"/>
</dbReference>
<dbReference type="AlphaFoldDB" id="A0A8G1S124"/>
<feature type="domain" description="DUF7779" evidence="4">
    <location>
        <begin position="489"/>
        <end position="579"/>
    </location>
</feature>
<dbReference type="PANTHER" id="PTHR35205">
    <property type="entry name" value="NB-ARC AND TPR DOMAIN PROTEIN"/>
    <property type="match status" value="1"/>
</dbReference>
<dbReference type="InterPro" id="IPR027417">
    <property type="entry name" value="P-loop_NTPase"/>
</dbReference>
<dbReference type="RefSeq" id="XP_040805455.1">
    <property type="nucleotide sequence ID" value="XM_040940902.1"/>
</dbReference>
<gene>
    <name evidence="5" type="ORF">BO72DRAFT_369056</name>
</gene>
<dbReference type="Pfam" id="PF00931">
    <property type="entry name" value="NB-ARC"/>
    <property type="match status" value="1"/>
</dbReference>
<evidence type="ECO:0000259" key="4">
    <source>
        <dbReference type="Pfam" id="PF25000"/>
    </source>
</evidence>
<dbReference type="OrthoDB" id="6161812at2759"/>
<dbReference type="EMBL" id="KZ824625">
    <property type="protein sequence ID" value="RAK81445.1"/>
    <property type="molecule type" value="Genomic_DNA"/>
</dbReference>
<dbReference type="Gene3D" id="1.25.40.10">
    <property type="entry name" value="Tetratricopeptide repeat domain"/>
    <property type="match status" value="2"/>
</dbReference>
<keyword evidence="1" id="KW-1133">Transmembrane helix</keyword>
<dbReference type="Proteomes" id="UP000249789">
    <property type="component" value="Unassembled WGS sequence"/>
</dbReference>
<feature type="domain" description="NB-ARC" evidence="2">
    <location>
        <begin position="270"/>
        <end position="388"/>
    </location>
</feature>
<organism evidence="5 6">
    <name type="scientific">Aspergillus fijiensis CBS 313.89</name>
    <dbReference type="NCBI Taxonomy" id="1448319"/>
    <lineage>
        <taxon>Eukaryota</taxon>
        <taxon>Fungi</taxon>
        <taxon>Dikarya</taxon>
        <taxon>Ascomycota</taxon>
        <taxon>Pezizomycotina</taxon>
        <taxon>Eurotiomycetes</taxon>
        <taxon>Eurotiomycetidae</taxon>
        <taxon>Eurotiales</taxon>
        <taxon>Aspergillaceae</taxon>
        <taxon>Aspergillus</taxon>
    </lineage>
</organism>
<feature type="transmembrane region" description="Helical" evidence="1">
    <location>
        <begin position="74"/>
        <end position="96"/>
    </location>
</feature>
<dbReference type="Pfam" id="PF25000">
    <property type="entry name" value="DUF7779"/>
    <property type="match status" value="1"/>
</dbReference>
<dbReference type="InterPro" id="IPR011990">
    <property type="entry name" value="TPR-like_helical_dom_sf"/>
</dbReference>
<protein>
    <submittedName>
        <fullName evidence="5">TPR-like protein</fullName>
    </submittedName>
</protein>
<dbReference type="Pfam" id="PF13424">
    <property type="entry name" value="TPR_12"/>
    <property type="match status" value="1"/>
</dbReference>
<evidence type="ECO:0000256" key="1">
    <source>
        <dbReference type="SAM" id="Phobius"/>
    </source>
</evidence>
<keyword evidence="1" id="KW-0812">Transmembrane</keyword>
<dbReference type="PRINTS" id="PR00364">
    <property type="entry name" value="DISEASERSIST"/>
</dbReference>
<evidence type="ECO:0000313" key="5">
    <source>
        <dbReference type="EMBL" id="RAK81445.1"/>
    </source>
</evidence>
<dbReference type="SUPFAM" id="SSF52540">
    <property type="entry name" value="P-loop containing nucleoside triphosphate hydrolases"/>
    <property type="match status" value="1"/>
</dbReference>
<reference evidence="5 6" key="1">
    <citation type="submission" date="2018-02" db="EMBL/GenBank/DDBJ databases">
        <title>The genomes of Aspergillus section Nigri reveals drivers in fungal speciation.</title>
        <authorList>
            <consortium name="DOE Joint Genome Institute"/>
            <person name="Vesth T.C."/>
            <person name="Nybo J."/>
            <person name="Theobald S."/>
            <person name="Brandl J."/>
            <person name="Frisvad J.C."/>
            <person name="Nielsen K.F."/>
            <person name="Lyhne E.K."/>
            <person name="Kogle M.E."/>
            <person name="Kuo A."/>
            <person name="Riley R."/>
            <person name="Clum A."/>
            <person name="Nolan M."/>
            <person name="Lipzen A."/>
            <person name="Salamov A."/>
            <person name="Henrissat B."/>
            <person name="Wiebenga A."/>
            <person name="De vries R.P."/>
            <person name="Grigoriev I.V."/>
            <person name="Mortensen U.H."/>
            <person name="Andersen M.R."/>
            <person name="Baker S.E."/>
        </authorList>
    </citation>
    <scope>NUCLEOTIDE SEQUENCE [LARGE SCALE GENOMIC DNA]</scope>
    <source>
        <strain evidence="5 6">CBS 313.89</strain>
    </source>
</reference>
<dbReference type="GO" id="GO:0043531">
    <property type="term" value="F:ADP binding"/>
    <property type="evidence" value="ECO:0007669"/>
    <property type="project" value="InterPro"/>
</dbReference>
<evidence type="ECO:0000259" key="3">
    <source>
        <dbReference type="Pfam" id="PF24809"/>
    </source>
</evidence>
<dbReference type="VEuPathDB" id="FungiDB:BO72DRAFT_369056"/>
<proteinExistence type="predicted"/>
<dbReference type="InterPro" id="IPR002182">
    <property type="entry name" value="NB-ARC"/>
</dbReference>
<dbReference type="SMART" id="SM00028">
    <property type="entry name" value="TPR"/>
    <property type="match status" value="4"/>
</dbReference>